<evidence type="ECO:0000256" key="4">
    <source>
        <dbReference type="ARBA" id="ARBA00022598"/>
    </source>
</evidence>
<dbReference type="PANTHER" id="PTHR11777:SF9">
    <property type="entry name" value="ALANINE--TRNA LIGASE, CYTOPLASMIC"/>
    <property type="match status" value="1"/>
</dbReference>
<keyword evidence="5 14" id="KW-0479">Metal-binding</keyword>
<comment type="catalytic activity">
    <reaction evidence="13 14">
        <text>tRNA(Ala) + L-alanine + ATP = L-alanyl-tRNA(Ala) + AMP + diphosphate</text>
        <dbReference type="Rhea" id="RHEA:12540"/>
        <dbReference type="Rhea" id="RHEA-COMP:9657"/>
        <dbReference type="Rhea" id="RHEA-COMP:9923"/>
        <dbReference type="ChEBI" id="CHEBI:30616"/>
        <dbReference type="ChEBI" id="CHEBI:33019"/>
        <dbReference type="ChEBI" id="CHEBI:57972"/>
        <dbReference type="ChEBI" id="CHEBI:78442"/>
        <dbReference type="ChEBI" id="CHEBI:78497"/>
        <dbReference type="ChEBI" id="CHEBI:456215"/>
        <dbReference type="EC" id="6.1.1.7"/>
    </reaction>
</comment>
<accession>A0A2A8HIV9</accession>
<dbReference type="InterPro" id="IPR012947">
    <property type="entry name" value="tRNA_SAD"/>
</dbReference>
<dbReference type="SUPFAM" id="SSF50447">
    <property type="entry name" value="Translation proteins"/>
    <property type="match status" value="1"/>
</dbReference>
<evidence type="ECO:0000256" key="9">
    <source>
        <dbReference type="ARBA" id="ARBA00022884"/>
    </source>
</evidence>
<dbReference type="Pfam" id="PF07973">
    <property type="entry name" value="tRNA_SAD"/>
    <property type="match status" value="1"/>
</dbReference>
<evidence type="ECO:0000256" key="3">
    <source>
        <dbReference type="ARBA" id="ARBA00022555"/>
    </source>
</evidence>
<evidence type="ECO:0000313" key="18">
    <source>
        <dbReference type="Proteomes" id="UP000220841"/>
    </source>
</evidence>
<evidence type="ECO:0000259" key="16">
    <source>
        <dbReference type="PROSITE" id="PS50860"/>
    </source>
</evidence>
<keyword evidence="8 14" id="KW-0067">ATP-binding</keyword>
<evidence type="ECO:0000256" key="12">
    <source>
        <dbReference type="ARBA" id="ARBA00024779"/>
    </source>
</evidence>
<dbReference type="InterPro" id="IPR023033">
    <property type="entry name" value="Ala_tRNA_ligase_euk/bac"/>
</dbReference>
<dbReference type="Gene3D" id="3.30.930.10">
    <property type="entry name" value="Bira Bifunctional Protein, Domain 2"/>
    <property type="match status" value="1"/>
</dbReference>
<comment type="similarity">
    <text evidence="1 14">Belongs to the class-II aminoacyl-tRNA synthetase family.</text>
</comment>
<name>A0A2A8HIV9_9BACI</name>
<dbReference type="GO" id="GO:0000049">
    <property type="term" value="F:tRNA binding"/>
    <property type="evidence" value="ECO:0007669"/>
    <property type="project" value="UniProtKB-KW"/>
</dbReference>
<organism evidence="17 18">
    <name type="scientific">Bacillus toyonensis</name>
    <dbReference type="NCBI Taxonomy" id="155322"/>
    <lineage>
        <taxon>Bacteria</taxon>
        <taxon>Bacillati</taxon>
        <taxon>Bacillota</taxon>
        <taxon>Bacilli</taxon>
        <taxon>Bacillales</taxon>
        <taxon>Bacillaceae</taxon>
        <taxon>Bacillus</taxon>
        <taxon>Bacillus cereus group</taxon>
    </lineage>
</organism>
<keyword evidence="7 14" id="KW-0862">Zinc</keyword>
<dbReference type="RefSeq" id="WP_098226002.1">
    <property type="nucleotide sequence ID" value="NZ_NUBY01000021.1"/>
</dbReference>
<dbReference type="Gene3D" id="3.30.980.10">
    <property type="entry name" value="Threonyl-trna Synthetase, Chain A, domain 2"/>
    <property type="match status" value="1"/>
</dbReference>
<keyword evidence="3 14" id="KW-0820">tRNA-binding</keyword>
<dbReference type="CDD" id="cd00673">
    <property type="entry name" value="AlaRS_core"/>
    <property type="match status" value="1"/>
</dbReference>
<dbReference type="GO" id="GO:0002161">
    <property type="term" value="F:aminoacyl-tRNA deacylase activity"/>
    <property type="evidence" value="ECO:0007669"/>
    <property type="project" value="TreeGrafter"/>
</dbReference>
<feature type="coiled-coil region" evidence="15">
    <location>
        <begin position="735"/>
        <end position="762"/>
    </location>
</feature>
<dbReference type="PANTHER" id="PTHR11777">
    <property type="entry name" value="ALANYL-TRNA SYNTHETASE"/>
    <property type="match status" value="1"/>
</dbReference>
<dbReference type="SUPFAM" id="SSF55186">
    <property type="entry name" value="ThrRS/AlaRS common domain"/>
    <property type="match status" value="1"/>
</dbReference>
<reference evidence="17 18" key="1">
    <citation type="submission" date="2017-09" db="EMBL/GenBank/DDBJ databases">
        <title>Large-scale bioinformatics analysis of Bacillus genomes uncovers conserved roles of natural products in bacterial physiology.</title>
        <authorList>
            <consortium name="Agbiome Team Llc"/>
            <person name="Bleich R.M."/>
            <person name="Grubbs K.J."/>
            <person name="Santa Maria K.C."/>
            <person name="Allen S.E."/>
            <person name="Farag S."/>
            <person name="Shank E.A."/>
            <person name="Bowers A."/>
        </authorList>
    </citation>
    <scope>NUCLEOTIDE SEQUENCE [LARGE SCALE GENOMIC DNA]</scope>
    <source>
        <strain evidence="17 18">AFS021349</strain>
    </source>
</reference>
<evidence type="ECO:0000256" key="14">
    <source>
        <dbReference type="HAMAP-Rule" id="MF_00036"/>
    </source>
</evidence>
<dbReference type="InterPro" id="IPR009000">
    <property type="entry name" value="Transl_B-barrel_sf"/>
</dbReference>
<dbReference type="InterPro" id="IPR018165">
    <property type="entry name" value="Ala-tRNA-synth_IIc_core"/>
</dbReference>
<dbReference type="InterPro" id="IPR018164">
    <property type="entry name" value="Ala-tRNA-synth_IIc_N"/>
</dbReference>
<dbReference type="GO" id="GO:0016740">
    <property type="term" value="F:transferase activity"/>
    <property type="evidence" value="ECO:0007669"/>
    <property type="project" value="UniProtKB-ARBA"/>
</dbReference>
<dbReference type="FunFam" id="3.30.980.10:FF:000004">
    <property type="entry name" value="Alanine--tRNA ligase, cytoplasmic"/>
    <property type="match status" value="1"/>
</dbReference>
<dbReference type="InterPro" id="IPR002318">
    <property type="entry name" value="Ala-tRNA-lgiase_IIc"/>
</dbReference>
<dbReference type="GO" id="GO:0005829">
    <property type="term" value="C:cytosol"/>
    <property type="evidence" value="ECO:0007669"/>
    <property type="project" value="TreeGrafter"/>
</dbReference>
<dbReference type="GO" id="GO:0006419">
    <property type="term" value="P:alanyl-tRNA aminoacylation"/>
    <property type="evidence" value="ECO:0007669"/>
    <property type="project" value="UniProtKB-UniRule"/>
</dbReference>
<evidence type="ECO:0000256" key="1">
    <source>
        <dbReference type="ARBA" id="ARBA00008226"/>
    </source>
</evidence>
<keyword evidence="6 14" id="KW-0547">Nucleotide-binding</keyword>
<dbReference type="FunFam" id="3.10.310.40:FF:000001">
    <property type="entry name" value="Alanine--tRNA ligase"/>
    <property type="match status" value="1"/>
</dbReference>
<dbReference type="Gene3D" id="3.30.54.20">
    <property type="match status" value="1"/>
</dbReference>
<dbReference type="Gene3D" id="3.10.310.40">
    <property type="match status" value="1"/>
</dbReference>
<comment type="cofactor">
    <cofactor evidence="14">
        <name>Zn(2+)</name>
        <dbReference type="ChEBI" id="CHEBI:29105"/>
    </cofactor>
    <text evidence="14">Binds 1 zinc ion per subunit.</text>
</comment>
<feature type="binding site" evidence="14">
    <location>
        <position position="673"/>
    </location>
    <ligand>
        <name>Zn(2+)</name>
        <dbReference type="ChEBI" id="CHEBI:29105"/>
    </ligand>
</feature>
<feature type="domain" description="Alanyl-transfer RNA synthetases family profile" evidence="16">
    <location>
        <begin position="4"/>
        <end position="712"/>
    </location>
</feature>
<evidence type="ECO:0000256" key="2">
    <source>
        <dbReference type="ARBA" id="ARBA00022490"/>
    </source>
</evidence>
<dbReference type="InterPro" id="IPR018162">
    <property type="entry name" value="Ala-tRNA-ligase_IIc_anticod-bd"/>
</dbReference>
<evidence type="ECO:0000256" key="11">
    <source>
        <dbReference type="ARBA" id="ARBA00023146"/>
    </source>
</evidence>
<gene>
    <name evidence="14" type="primary">alaS</name>
    <name evidence="17" type="ORF">CN585_06320</name>
</gene>
<dbReference type="PRINTS" id="PR00980">
    <property type="entry name" value="TRNASYNTHALA"/>
</dbReference>
<dbReference type="NCBIfam" id="TIGR00344">
    <property type="entry name" value="alaS"/>
    <property type="match status" value="1"/>
</dbReference>
<dbReference type="SUPFAM" id="SSF101353">
    <property type="entry name" value="Putative anticodon-binding domain of alanyl-tRNA synthetase (AlaRS)"/>
    <property type="match status" value="1"/>
</dbReference>
<evidence type="ECO:0000256" key="7">
    <source>
        <dbReference type="ARBA" id="ARBA00022833"/>
    </source>
</evidence>
<evidence type="ECO:0000313" key="17">
    <source>
        <dbReference type="EMBL" id="PEQ08918.1"/>
    </source>
</evidence>
<comment type="caution">
    <text evidence="17">The sequence shown here is derived from an EMBL/GenBank/DDBJ whole genome shotgun (WGS) entry which is preliminary data.</text>
</comment>
<dbReference type="InterPro" id="IPR003156">
    <property type="entry name" value="DHHA1_dom"/>
</dbReference>
<evidence type="ECO:0000256" key="6">
    <source>
        <dbReference type="ARBA" id="ARBA00022741"/>
    </source>
</evidence>
<dbReference type="PROSITE" id="PS50860">
    <property type="entry name" value="AA_TRNA_LIGASE_II_ALA"/>
    <property type="match status" value="1"/>
</dbReference>
<dbReference type="InterPro" id="IPR018163">
    <property type="entry name" value="Thr/Ala-tRNA-synth_IIc_edit"/>
</dbReference>
<evidence type="ECO:0000256" key="13">
    <source>
        <dbReference type="ARBA" id="ARBA00048300"/>
    </source>
</evidence>
<dbReference type="InterPro" id="IPR050058">
    <property type="entry name" value="Ala-tRNA_ligase"/>
</dbReference>
<dbReference type="FunFam" id="2.40.30.130:FF:000001">
    <property type="entry name" value="Alanine--tRNA ligase"/>
    <property type="match status" value="1"/>
</dbReference>
<dbReference type="SMART" id="SM00863">
    <property type="entry name" value="tRNA_SAD"/>
    <property type="match status" value="1"/>
</dbReference>
<dbReference type="EC" id="6.1.1.7" evidence="14"/>
<evidence type="ECO:0000256" key="10">
    <source>
        <dbReference type="ARBA" id="ARBA00022917"/>
    </source>
</evidence>
<sequence>MKQLTGAQIRQMFLDFFQEKGHAVEPSASLVPHEDPSLLWINSGVATLKKYFDGRVIPQNPRITNAQKSIRTNDIENVGKTARHHTFFEMLGNFSIGDYFKEEAITWAWEFLTSDKWIGFDKELLSVTIHPEDEEAFTIWNEKMGVPKERIIRLEENFWDIGEGPSGPNTEIFYDRGEAYGNDFSDPELYPGGENERYLEVWNLVFSQFNHNPDGSYTPLPKKNIDTGMGLERMTSIVQDVPTNFDTDLFMPMIGATESISGEKYRNGDLEKDMAFKVIADHIRTVTFAVGDGALPSNEGRGYVLRRLLRRAVRYSKKLNINRPFMFELVPVVGEVMKDFYPEVLEKKDFIAKVVKNEEERFHETLHDGEAILAEVIAKAKEEKTTVISGIDAFRLYDTYGFPIELTEEYAEEAGMTVDHKGFEAEMEKQRERARAARQDVDSMQVQGGVLGEVKVASEFVGYGTVATESNIVALVKNGEYTDSLQAGEEGQLMLDVTPFYAESGGQIADRGYLLADGVKVVVKDVQKAPNGQNLHKVVVEEGTLTKGAAVKAVIDTKNRSSVVKNHTATHLLHQALKDVLGTHVNQAGSLVTSERLRFDFSHFGQVQADELEKIERIVNEKIWESINVEISQKSIEEAKEMGAMALFGEKYGDVVRVVQVGDYSLELCGGCHVDNTASIGIFKIVAESGIGAGTRRIEAVTGKSAYELMNDQVGLLKEAAGKMKTNPKDILTRVDGLFAEVKQLQKENESLAAKLSNIEAGNLTDSVMTVDGVNVLAAKVNVADMNNLRTMMDDLKNKLESAVVVLVSVNDDKVNILAGVTKDLISQGYHAGKLVKEVASRCGGGGGGRPDMAQAGGKNPAQVEEALAFVQEYVKSVSK</sequence>
<feature type="coiled-coil region" evidence="15">
    <location>
        <begin position="420"/>
        <end position="447"/>
    </location>
</feature>
<dbReference type="GO" id="GO:0005524">
    <property type="term" value="F:ATP binding"/>
    <property type="evidence" value="ECO:0007669"/>
    <property type="project" value="UniProtKB-UniRule"/>
</dbReference>
<dbReference type="AlphaFoldDB" id="A0A2A8HIV9"/>
<comment type="function">
    <text evidence="12 14">Catalyzes the attachment of alanine to tRNA(Ala) in a two-step reaction: alanine is first activated by ATP to form Ala-AMP and then transferred to the acceptor end of tRNA(Ala). Also edits incorrectly charged Ser-tRNA(Ala) and Gly-tRNA(Ala) via its editing domain.</text>
</comment>
<keyword evidence="4 14" id="KW-0436">Ligase</keyword>
<dbReference type="Pfam" id="PF02272">
    <property type="entry name" value="DHHA1"/>
    <property type="match status" value="1"/>
</dbReference>
<dbReference type="InterPro" id="IPR045864">
    <property type="entry name" value="aa-tRNA-synth_II/BPL/LPL"/>
</dbReference>
<protein>
    <recommendedName>
        <fullName evidence="14">Alanine--tRNA ligase</fullName>
        <ecNumber evidence="14">6.1.1.7</ecNumber>
    </recommendedName>
    <alternativeName>
        <fullName evidence="14">Alanyl-tRNA synthetase</fullName>
        <shortName evidence="14">AlaRS</shortName>
    </alternativeName>
</protein>
<feature type="binding site" evidence="14">
    <location>
        <position position="571"/>
    </location>
    <ligand>
        <name>Zn(2+)</name>
        <dbReference type="ChEBI" id="CHEBI:29105"/>
    </ligand>
</feature>
<dbReference type="EMBL" id="NUBY01000021">
    <property type="protein sequence ID" value="PEQ08918.1"/>
    <property type="molecule type" value="Genomic_DNA"/>
</dbReference>
<keyword evidence="10 14" id="KW-0648">Protein biosynthesis</keyword>
<dbReference type="GO" id="GO:0004813">
    <property type="term" value="F:alanine-tRNA ligase activity"/>
    <property type="evidence" value="ECO:0007669"/>
    <property type="project" value="UniProtKB-UniRule"/>
</dbReference>
<dbReference type="Gene3D" id="2.40.30.130">
    <property type="match status" value="1"/>
</dbReference>
<proteinExistence type="inferred from homology"/>
<keyword evidence="2 14" id="KW-0963">Cytoplasm</keyword>
<dbReference type="GO" id="GO:0008270">
    <property type="term" value="F:zinc ion binding"/>
    <property type="evidence" value="ECO:0007669"/>
    <property type="project" value="UniProtKB-UniRule"/>
</dbReference>
<dbReference type="HAMAP" id="MF_00036_B">
    <property type="entry name" value="Ala_tRNA_synth_B"/>
    <property type="match status" value="1"/>
</dbReference>
<feature type="binding site" evidence="14">
    <location>
        <position position="669"/>
    </location>
    <ligand>
        <name>Zn(2+)</name>
        <dbReference type="ChEBI" id="CHEBI:29105"/>
    </ligand>
</feature>
<feature type="binding site" evidence="14">
    <location>
        <position position="567"/>
    </location>
    <ligand>
        <name>Zn(2+)</name>
        <dbReference type="ChEBI" id="CHEBI:29105"/>
    </ligand>
</feature>
<dbReference type="FunFam" id="3.30.930.10:FF:000046">
    <property type="entry name" value="Alanine--tRNA ligase"/>
    <property type="match status" value="1"/>
</dbReference>
<dbReference type="Proteomes" id="UP000220841">
    <property type="component" value="Unassembled WGS sequence"/>
</dbReference>
<dbReference type="GO" id="GO:0140096">
    <property type="term" value="F:catalytic activity, acting on a protein"/>
    <property type="evidence" value="ECO:0007669"/>
    <property type="project" value="UniProtKB-ARBA"/>
</dbReference>
<comment type="subcellular location">
    <subcellularLocation>
        <location evidence="14">Cytoplasm</location>
    </subcellularLocation>
</comment>
<dbReference type="FunFam" id="3.30.54.20:FF:000001">
    <property type="entry name" value="Alanine--tRNA ligase"/>
    <property type="match status" value="1"/>
</dbReference>
<dbReference type="SUPFAM" id="SSF55681">
    <property type="entry name" value="Class II aaRS and biotin synthetases"/>
    <property type="match status" value="1"/>
</dbReference>
<keyword evidence="9 14" id="KW-0694">RNA-binding</keyword>
<keyword evidence="15" id="KW-0175">Coiled coil</keyword>
<keyword evidence="11 14" id="KW-0030">Aminoacyl-tRNA synthetase</keyword>
<dbReference type="Pfam" id="PF01411">
    <property type="entry name" value="tRNA-synt_2c"/>
    <property type="match status" value="1"/>
</dbReference>
<evidence type="ECO:0000256" key="5">
    <source>
        <dbReference type="ARBA" id="ARBA00022723"/>
    </source>
</evidence>
<dbReference type="Gene3D" id="6.10.250.550">
    <property type="match status" value="1"/>
</dbReference>
<comment type="domain">
    <text evidence="14">Consists of three domains; the N-terminal catalytic domain, the editing domain and the C-terminal C-Ala domain. The editing domain removes incorrectly charged amino acids, while the C-Ala domain, along with tRNA(Ala), serves as a bridge to cooperatively bring together the editing and aminoacylation centers thus stimulating deacylation of misacylated tRNAs.</text>
</comment>
<evidence type="ECO:0000256" key="15">
    <source>
        <dbReference type="SAM" id="Coils"/>
    </source>
</evidence>
<evidence type="ECO:0000256" key="8">
    <source>
        <dbReference type="ARBA" id="ARBA00022840"/>
    </source>
</evidence>